<evidence type="ECO:0000256" key="1">
    <source>
        <dbReference type="ARBA" id="ARBA00004141"/>
    </source>
</evidence>
<dbReference type="PROSITE" id="PS00236">
    <property type="entry name" value="NEUROTR_ION_CHANNEL"/>
    <property type="match status" value="2"/>
</dbReference>
<dbReference type="Pfam" id="PF02931">
    <property type="entry name" value="Neur_chan_LBD"/>
    <property type="match status" value="2"/>
</dbReference>
<evidence type="ECO:0000256" key="5">
    <source>
        <dbReference type="SAM" id="Phobius"/>
    </source>
</evidence>
<feature type="transmembrane region" description="Helical" evidence="5">
    <location>
        <begin position="247"/>
        <end position="274"/>
    </location>
</feature>
<feature type="transmembrane region" description="Helical" evidence="5">
    <location>
        <begin position="572"/>
        <end position="594"/>
    </location>
</feature>
<evidence type="ECO:0000256" key="3">
    <source>
        <dbReference type="ARBA" id="ARBA00022989"/>
    </source>
</evidence>
<proteinExistence type="predicted"/>
<dbReference type="Proteomes" id="UP001432027">
    <property type="component" value="Unassembled WGS sequence"/>
</dbReference>
<dbReference type="GO" id="GO:0004888">
    <property type="term" value="F:transmembrane signaling receptor activity"/>
    <property type="evidence" value="ECO:0007669"/>
    <property type="project" value="InterPro"/>
</dbReference>
<evidence type="ECO:0000259" key="6">
    <source>
        <dbReference type="Pfam" id="PF02931"/>
    </source>
</evidence>
<organism evidence="7 8">
    <name type="scientific">Pristionchus entomophagus</name>
    <dbReference type="NCBI Taxonomy" id="358040"/>
    <lineage>
        <taxon>Eukaryota</taxon>
        <taxon>Metazoa</taxon>
        <taxon>Ecdysozoa</taxon>
        <taxon>Nematoda</taxon>
        <taxon>Chromadorea</taxon>
        <taxon>Rhabditida</taxon>
        <taxon>Rhabditina</taxon>
        <taxon>Diplogasteromorpha</taxon>
        <taxon>Diplogasteroidea</taxon>
        <taxon>Neodiplogasteridae</taxon>
        <taxon>Pristionchus</taxon>
    </lineage>
</organism>
<feature type="domain" description="Neurotransmitter-gated ion-channel ligand-binding" evidence="6">
    <location>
        <begin position="397"/>
        <end position="570"/>
    </location>
</feature>
<reference evidence="7" key="1">
    <citation type="submission" date="2023-10" db="EMBL/GenBank/DDBJ databases">
        <title>Genome assembly of Pristionchus species.</title>
        <authorList>
            <person name="Yoshida K."/>
            <person name="Sommer R.J."/>
        </authorList>
    </citation>
    <scope>NUCLEOTIDE SEQUENCE</scope>
    <source>
        <strain evidence="7">RS0144</strain>
    </source>
</reference>
<dbReference type="InterPro" id="IPR038050">
    <property type="entry name" value="Neuro_actylchol_rec"/>
</dbReference>
<evidence type="ECO:0000256" key="2">
    <source>
        <dbReference type="ARBA" id="ARBA00022692"/>
    </source>
</evidence>
<feature type="non-terminal residue" evidence="7">
    <location>
        <position position="736"/>
    </location>
</feature>
<keyword evidence="3 5" id="KW-1133">Transmembrane helix</keyword>
<feature type="transmembrane region" description="Helical" evidence="5">
    <location>
        <begin position="600"/>
        <end position="623"/>
    </location>
</feature>
<feature type="transmembrane region" description="Helical" evidence="5">
    <location>
        <begin position="310"/>
        <end position="328"/>
    </location>
</feature>
<dbReference type="SUPFAM" id="SSF63712">
    <property type="entry name" value="Nicotinic receptor ligand binding domain-like"/>
    <property type="match status" value="2"/>
</dbReference>
<dbReference type="AlphaFoldDB" id="A0AAV5SUV6"/>
<dbReference type="EMBL" id="BTSX01000002">
    <property type="protein sequence ID" value="GMS83316.1"/>
    <property type="molecule type" value="Genomic_DNA"/>
</dbReference>
<dbReference type="FunFam" id="1.20.58.390:FF:000217">
    <property type="entry name" value="Uncharacterized protein"/>
    <property type="match status" value="1"/>
</dbReference>
<dbReference type="PANTHER" id="PTHR18945">
    <property type="entry name" value="NEUROTRANSMITTER GATED ION CHANNEL"/>
    <property type="match status" value="1"/>
</dbReference>
<keyword evidence="8" id="KW-1185">Reference proteome</keyword>
<accession>A0AAV5SUV6</accession>
<dbReference type="InterPro" id="IPR036719">
    <property type="entry name" value="Neuro-gated_channel_TM_sf"/>
</dbReference>
<dbReference type="CDD" id="cd18989">
    <property type="entry name" value="LGIC_ECD_cation"/>
    <property type="match status" value="2"/>
</dbReference>
<dbReference type="InterPro" id="IPR036734">
    <property type="entry name" value="Neur_chan_lig-bd_sf"/>
</dbReference>
<dbReference type="GO" id="GO:0005230">
    <property type="term" value="F:extracellular ligand-gated monoatomic ion channel activity"/>
    <property type="evidence" value="ECO:0007669"/>
    <property type="project" value="InterPro"/>
</dbReference>
<comment type="subcellular location">
    <subcellularLocation>
        <location evidence="1">Membrane</location>
        <topology evidence="1">Multi-pass membrane protein</topology>
    </subcellularLocation>
</comment>
<dbReference type="Gene3D" id="1.20.58.390">
    <property type="entry name" value="Neurotransmitter-gated ion-channel transmembrane domain"/>
    <property type="match status" value="2"/>
</dbReference>
<name>A0AAV5SUV6_9BILA</name>
<dbReference type="GO" id="GO:0016020">
    <property type="term" value="C:membrane"/>
    <property type="evidence" value="ECO:0007669"/>
    <property type="project" value="UniProtKB-SubCell"/>
</dbReference>
<comment type="caution">
    <text evidence="7">The sequence shown here is derived from an EMBL/GenBank/DDBJ whole genome shotgun (WGS) entry which is preliminary data.</text>
</comment>
<keyword evidence="4 5" id="KW-0472">Membrane</keyword>
<feature type="transmembrane region" description="Helical" evidence="5">
    <location>
        <begin position="703"/>
        <end position="724"/>
    </location>
</feature>
<evidence type="ECO:0000313" key="7">
    <source>
        <dbReference type="EMBL" id="GMS83316.1"/>
    </source>
</evidence>
<feature type="transmembrane region" description="Helical" evidence="5">
    <location>
        <begin position="212"/>
        <end position="235"/>
    </location>
</feature>
<dbReference type="Gene3D" id="2.70.170.10">
    <property type="entry name" value="Neurotransmitter-gated ion-channel ligand-binding domain"/>
    <property type="match status" value="2"/>
</dbReference>
<feature type="transmembrane region" description="Helical" evidence="5">
    <location>
        <begin position="635"/>
        <end position="656"/>
    </location>
</feature>
<gene>
    <name evidence="7" type="ORF">PENTCL1PPCAC_5491</name>
</gene>
<sequence>MSLQYARLIRVLEPDLQHQNLVGVLLSWQDPRLRWDHSIYGGIDHIYVNRFAVWMPEMYPCESSQALLVSNDQSLSIGLNSSGFLNTFLIFSTYFSCEYDFSCEFDVYQFPFDTQHCYYCFQIYNYNARDELRVNANYSQRPDIYDTSEWKLKLLGIHYIDSIDNKLDIGLVYYNITFSRKPQFWVGLIITPTFLIGSLIIIGLFFGHGANIVNNAVGLGLTTMMSMMVIVGILANSFAKSQNIPILGWYVIVEIFIITLAVLTLMSAEVLYFMSDFLSHAPESKYSRPKKKMEIRLFIRETLHERGKHWIFALFFIAHTINLIVLLMRADYSAIIQSELIFNISELFQQHNTRLFKSLFNDYHKEMSPYNGHGLKIRSNSQCDIYSGILNDTYPFTPLTMSLQYARLIRVIEPELQHQNLVGVLLSWQDPRLQWNPSLYGGIDHIFVNRFTVWMPDSQSSIASNDQSLNIGLNASGFMNTFIVFSAHFSCEFDVYRFPFDTQHCYYCFVISNYNEKDELRFNAKYAARPQIYDTSEWALKLHGTHYIESVDSDFNAGVLYYNITFSRRPQFWVGLIITPTFLIGSLIIIGLFFGSGEDLVNNAVGLGLTTMMSMMVIVGILANSFAKSRYIPVLGCYIIAEIVIITLAVLALMSADPMYRVSNNLKFASFSKLSKIRSEKRRSVLNSVKAFIREALFGRGKYIIFSLFFLAHTINLIVLFAASQSRLSPLRPRNV</sequence>
<evidence type="ECO:0000313" key="8">
    <source>
        <dbReference type="Proteomes" id="UP001432027"/>
    </source>
</evidence>
<keyword evidence="2 5" id="KW-0812">Transmembrane</keyword>
<dbReference type="InterPro" id="IPR006202">
    <property type="entry name" value="Neur_chan_lig-bd"/>
</dbReference>
<dbReference type="InterPro" id="IPR018000">
    <property type="entry name" value="Neurotransmitter_ion_chnl_CS"/>
</dbReference>
<feature type="transmembrane region" description="Helical" evidence="5">
    <location>
        <begin position="184"/>
        <end position="206"/>
    </location>
</feature>
<dbReference type="InterPro" id="IPR006201">
    <property type="entry name" value="Neur_channel"/>
</dbReference>
<feature type="domain" description="Neurotransmitter-gated ion-channel ligand-binding" evidence="6">
    <location>
        <begin position="2"/>
        <end position="182"/>
    </location>
</feature>
<dbReference type="SUPFAM" id="SSF90112">
    <property type="entry name" value="Neurotransmitter-gated ion-channel transmembrane pore"/>
    <property type="match status" value="2"/>
</dbReference>
<protein>
    <recommendedName>
        <fullName evidence="6">Neurotransmitter-gated ion-channel ligand-binding domain-containing protein</fullName>
    </recommendedName>
</protein>
<evidence type="ECO:0000256" key="4">
    <source>
        <dbReference type="ARBA" id="ARBA00023136"/>
    </source>
</evidence>